<dbReference type="InterPro" id="IPR050407">
    <property type="entry name" value="Geranylgeranyl_reductase"/>
</dbReference>
<dbReference type="InterPro" id="IPR002938">
    <property type="entry name" value="FAD-bd"/>
</dbReference>
<comment type="caution">
    <text evidence="2">The sequence shown here is derived from an EMBL/GenBank/DDBJ whole genome shotgun (WGS) entry which is preliminary data.</text>
</comment>
<dbReference type="PRINTS" id="PR00420">
    <property type="entry name" value="RNGMNOXGNASE"/>
</dbReference>
<dbReference type="Proteomes" id="UP000316184">
    <property type="component" value="Unassembled WGS sequence"/>
</dbReference>
<protein>
    <submittedName>
        <fullName evidence="2">Flavin-dependent dehydrogenase</fullName>
    </submittedName>
</protein>
<dbReference type="AlphaFoldDB" id="A0A561U0A5"/>
<dbReference type="PANTHER" id="PTHR42685">
    <property type="entry name" value="GERANYLGERANYL DIPHOSPHATE REDUCTASE"/>
    <property type="match status" value="1"/>
</dbReference>
<accession>A0A561U0A5</accession>
<feature type="domain" description="FAD-binding" evidence="1">
    <location>
        <begin position="4"/>
        <end position="315"/>
    </location>
</feature>
<dbReference type="SUPFAM" id="SSF51905">
    <property type="entry name" value="FAD/NAD(P)-binding domain"/>
    <property type="match status" value="1"/>
</dbReference>
<evidence type="ECO:0000313" key="2">
    <source>
        <dbReference type="EMBL" id="TWF92803.1"/>
    </source>
</evidence>
<evidence type="ECO:0000313" key="3">
    <source>
        <dbReference type="Proteomes" id="UP000316184"/>
    </source>
</evidence>
<dbReference type="EMBL" id="VIWX01000006">
    <property type="protein sequence ID" value="TWF92803.1"/>
    <property type="molecule type" value="Genomic_DNA"/>
</dbReference>
<dbReference type="Gene3D" id="3.50.50.60">
    <property type="entry name" value="FAD/NAD(P)-binding domain"/>
    <property type="match status" value="1"/>
</dbReference>
<dbReference type="Pfam" id="PF01494">
    <property type="entry name" value="FAD_binding_3"/>
    <property type="match status" value="1"/>
</dbReference>
<dbReference type="GO" id="GO:0071949">
    <property type="term" value="F:FAD binding"/>
    <property type="evidence" value="ECO:0007669"/>
    <property type="project" value="InterPro"/>
</dbReference>
<organism evidence="2 3">
    <name type="scientific">Saccharopolyspora dendranthemae</name>
    <dbReference type="NCBI Taxonomy" id="1181886"/>
    <lineage>
        <taxon>Bacteria</taxon>
        <taxon>Bacillati</taxon>
        <taxon>Actinomycetota</taxon>
        <taxon>Actinomycetes</taxon>
        <taxon>Pseudonocardiales</taxon>
        <taxon>Pseudonocardiaceae</taxon>
        <taxon>Saccharopolyspora</taxon>
    </lineage>
</organism>
<proteinExistence type="predicted"/>
<reference evidence="2 3" key="1">
    <citation type="submission" date="2019-06" db="EMBL/GenBank/DDBJ databases">
        <title>Sequencing the genomes of 1000 actinobacteria strains.</title>
        <authorList>
            <person name="Klenk H.-P."/>
        </authorList>
    </citation>
    <scope>NUCLEOTIDE SEQUENCE [LARGE SCALE GENOMIC DNA]</scope>
    <source>
        <strain evidence="2 3">DSM 46699</strain>
    </source>
</reference>
<gene>
    <name evidence="2" type="ORF">FHU35_1685</name>
</gene>
<evidence type="ECO:0000259" key="1">
    <source>
        <dbReference type="Pfam" id="PF01494"/>
    </source>
</evidence>
<name>A0A561U0A5_9PSEU</name>
<keyword evidence="3" id="KW-1185">Reference proteome</keyword>
<dbReference type="InterPro" id="IPR036188">
    <property type="entry name" value="FAD/NAD-bd_sf"/>
</dbReference>
<dbReference type="PANTHER" id="PTHR42685:SF22">
    <property type="entry name" value="CONDITIONED MEDIUM FACTOR RECEPTOR 1"/>
    <property type="match status" value="1"/>
</dbReference>
<sequence length="400" mass="43103">MMFDAIVVGARCAGAPTAMLLARAGHRVLLLDRGEFPSDTISTHVIHQPGVAALARWGLLDELRATGCPPLRRARYRVADVRLDGCGRGVAGQRTGFAPRRFVLDDLLARAAVAAGAELREKCRVTGLLHDADGRVVGVRGDHRGVEFTERASLVIGADGMRSSVAAKAGAACTTSDERLTCAYYSYWTGVPADLEIYETPGSWVATAPTHGHATLVLTYFPQSRFRSVRADAQRAHLDRVRETAPELRERLQSGEQVERLRGSGDQQNFFREAAGPGWALVGDAGHHKDSITARGISDAFTQAEALARHVSGELDSPGRLDVALRRFAAERDAALTSGYEATLAVARMAPPNEHRLALLRAVQQDAELTSTYFDAFAGSVDITALYTPKLLDLLNHGAS</sequence>